<dbReference type="Gene3D" id="3.40.630.30">
    <property type="match status" value="1"/>
</dbReference>
<accession>A0ABS4QN41</accession>
<dbReference type="InterPro" id="IPR016181">
    <property type="entry name" value="Acyl_CoA_acyltransferase"/>
</dbReference>
<dbReference type="InterPro" id="IPR052523">
    <property type="entry name" value="Trichothecene_AcTrans"/>
</dbReference>
<proteinExistence type="predicted"/>
<evidence type="ECO:0000259" key="1">
    <source>
        <dbReference type="PROSITE" id="PS51186"/>
    </source>
</evidence>
<dbReference type="InterPro" id="IPR000182">
    <property type="entry name" value="GNAT_dom"/>
</dbReference>
<dbReference type="PANTHER" id="PTHR42791">
    <property type="entry name" value="GNAT FAMILY ACETYLTRANSFERASE"/>
    <property type="match status" value="1"/>
</dbReference>
<protein>
    <submittedName>
        <fullName evidence="2">GNAT superfamily N-acetyltransferase</fullName>
    </submittedName>
</protein>
<evidence type="ECO:0000313" key="3">
    <source>
        <dbReference type="Proteomes" id="UP001519325"/>
    </source>
</evidence>
<gene>
    <name evidence="2" type="ORF">BJ987_006028</name>
</gene>
<keyword evidence="3" id="KW-1185">Reference proteome</keyword>
<feature type="domain" description="N-acetyltransferase" evidence="1">
    <location>
        <begin position="3"/>
        <end position="196"/>
    </location>
</feature>
<dbReference type="RefSeq" id="WP_209896422.1">
    <property type="nucleotide sequence ID" value="NZ_JAGGMR010000001.1"/>
</dbReference>
<reference evidence="2 3" key="1">
    <citation type="submission" date="2021-03" db="EMBL/GenBank/DDBJ databases">
        <title>Sequencing the genomes of 1000 actinobacteria strains.</title>
        <authorList>
            <person name="Klenk H.-P."/>
        </authorList>
    </citation>
    <scope>NUCLEOTIDE SEQUENCE [LARGE SCALE GENOMIC DNA]</scope>
    <source>
        <strain evidence="2 3">DSM 45516</strain>
    </source>
</reference>
<name>A0ABS4QN41_9NOCA</name>
<dbReference type="PANTHER" id="PTHR42791:SF1">
    <property type="entry name" value="N-ACETYLTRANSFERASE DOMAIN-CONTAINING PROTEIN"/>
    <property type="match status" value="1"/>
</dbReference>
<sequence>MSFTIEPLGPDDLPACVAVFADAFVDDPVYSFIWPDEQMRRAKLPQLFTLRLPLAQQAWMARDEDGEPAAVAVWDTSEPSKAEWAQARSMPEVRSFFGSRLHAVDAVVSAIDDSRPTTPHWYLDDFATAVKHRGGGAGLALIADRLEYCDRHNIDIYGVCTSESTLAFYEKSGAVLTGEIRIPDGPRLWGMLRTAR</sequence>
<organism evidence="2 3">
    <name type="scientific">Nocardia goodfellowii</name>
    <dbReference type="NCBI Taxonomy" id="882446"/>
    <lineage>
        <taxon>Bacteria</taxon>
        <taxon>Bacillati</taxon>
        <taxon>Actinomycetota</taxon>
        <taxon>Actinomycetes</taxon>
        <taxon>Mycobacteriales</taxon>
        <taxon>Nocardiaceae</taxon>
        <taxon>Nocardia</taxon>
    </lineage>
</organism>
<evidence type="ECO:0000313" key="2">
    <source>
        <dbReference type="EMBL" id="MBP2193127.1"/>
    </source>
</evidence>
<dbReference type="EMBL" id="JAGGMR010000001">
    <property type="protein sequence ID" value="MBP2193127.1"/>
    <property type="molecule type" value="Genomic_DNA"/>
</dbReference>
<dbReference type="PROSITE" id="PS51186">
    <property type="entry name" value="GNAT"/>
    <property type="match status" value="1"/>
</dbReference>
<comment type="caution">
    <text evidence="2">The sequence shown here is derived from an EMBL/GenBank/DDBJ whole genome shotgun (WGS) entry which is preliminary data.</text>
</comment>
<dbReference type="SUPFAM" id="SSF55729">
    <property type="entry name" value="Acyl-CoA N-acyltransferases (Nat)"/>
    <property type="match status" value="1"/>
</dbReference>
<dbReference type="Pfam" id="PF00583">
    <property type="entry name" value="Acetyltransf_1"/>
    <property type="match status" value="1"/>
</dbReference>
<dbReference type="Proteomes" id="UP001519325">
    <property type="component" value="Unassembled WGS sequence"/>
</dbReference>